<gene>
    <name evidence="2" type="ORF">IC612_06265</name>
</gene>
<reference evidence="2" key="1">
    <citation type="submission" date="2020-11" db="EMBL/GenBank/DDBJ databases">
        <title>Genome seq and assembly of Planobacterium sp.</title>
        <authorList>
            <person name="Chhetri G."/>
        </authorList>
    </citation>
    <scope>NUCLEOTIDE SEQUENCE</scope>
    <source>
        <strain evidence="2">GCR5</strain>
    </source>
</reference>
<dbReference type="RefSeq" id="WP_194739330.1">
    <property type="nucleotide sequence ID" value="NZ_JADKYY010000006.1"/>
</dbReference>
<evidence type="ECO:0000313" key="2">
    <source>
        <dbReference type="EMBL" id="MBF5027400.1"/>
    </source>
</evidence>
<evidence type="ECO:0000256" key="1">
    <source>
        <dbReference type="SAM" id="SignalP"/>
    </source>
</evidence>
<proteinExistence type="predicted"/>
<dbReference type="AlphaFoldDB" id="A0A930YW28"/>
<protein>
    <submittedName>
        <fullName evidence="2">DUF4920 domain-containing protein</fullName>
    </submittedName>
</protein>
<dbReference type="Proteomes" id="UP000694480">
    <property type="component" value="Unassembled WGS sequence"/>
</dbReference>
<name>A0A930YW28_9FLAO</name>
<dbReference type="EMBL" id="JADKYY010000006">
    <property type="protein sequence ID" value="MBF5027400.1"/>
    <property type="molecule type" value="Genomic_DNA"/>
</dbReference>
<keyword evidence="3" id="KW-1185">Reference proteome</keyword>
<evidence type="ECO:0000313" key="3">
    <source>
        <dbReference type="Proteomes" id="UP000694480"/>
    </source>
</evidence>
<dbReference type="InterPro" id="IPR032577">
    <property type="entry name" value="DUF4920"/>
</dbReference>
<sequence length="164" mass="18045">MKKIAFLVLLLTFSIFSAQQTAKPSPPEGKALVGELYGAGVTSSNEVLTVEALQTTLKSKDKVENVTVRGKVTEVCPKKGCWVSIETENNERFCVKMKDYAFFVPTALEGKTVLLEGVAENKMLSVEEARHYAEDAKRSEAEIDAITSPQREIRFMAAGIKVVE</sequence>
<organism evidence="2 3">
    <name type="scientific">Planobacterium oryzisoli</name>
    <dbReference type="NCBI Taxonomy" id="2771435"/>
    <lineage>
        <taxon>Bacteria</taxon>
        <taxon>Pseudomonadati</taxon>
        <taxon>Bacteroidota</taxon>
        <taxon>Flavobacteriia</taxon>
        <taxon>Flavobacteriales</taxon>
        <taxon>Weeksellaceae</taxon>
        <taxon>Chryseobacterium group</taxon>
        <taxon>Chryseobacterium</taxon>
    </lineage>
</organism>
<dbReference type="Pfam" id="PF16267">
    <property type="entry name" value="DUF4920"/>
    <property type="match status" value="1"/>
</dbReference>
<feature type="chain" id="PRO_5037024872" evidence="1">
    <location>
        <begin position="19"/>
        <end position="164"/>
    </location>
</feature>
<accession>A0A930YW28</accession>
<feature type="signal peptide" evidence="1">
    <location>
        <begin position="1"/>
        <end position="18"/>
    </location>
</feature>
<keyword evidence="1" id="KW-0732">Signal</keyword>
<comment type="caution">
    <text evidence="2">The sequence shown here is derived from an EMBL/GenBank/DDBJ whole genome shotgun (WGS) entry which is preliminary data.</text>
</comment>